<organism evidence="5 6">
    <name type="scientific">Natrialba chahannaoensis JCM 10990</name>
    <dbReference type="NCBI Taxonomy" id="1227492"/>
    <lineage>
        <taxon>Archaea</taxon>
        <taxon>Methanobacteriati</taxon>
        <taxon>Methanobacteriota</taxon>
        <taxon>Stenosarchaea group</taxon>
        <taxon>Halobacteria</taxon>
        <taxon>Halobacteriales</taxon>
        <taxon>Natrialbaceae</taxon>
        <taxon>Natrialba</taxon>
    </lineage>
</organism>
<dbReference type="InterPro" id="IPR015813">
    <property type="entry name" value="Pyrv/PenolPyrv_kinase-like_dom"/>
</dbReference>
<comment type="similarity">
    <text evidence="1">Belongs to the HpcH/HpaI aldolase family.</text>
</comment>
<proteinExistence type="inferred from homology"/>
<reference evidence="5 6" key="1">
    <citation type="journal article" date="2014" name="PLoS Genet.">
        <title>Phylogenetically driven sequencing of extremely halophilic archaea reveals strategies for static and dynamic osmo-response.</title>
        <authorList>
            <person name="Becker E.A."/>
            <person name="Seitzer P.M."/>
            <person name="Tritt A."/>
            <person name="Larsen D."/>
            <person name="Krusor M."/>
            <person name="Yao A.I."/>
            <person name="Wu D."/>
            <person name="Madern D."/>
            <person name="Eisen J.A."/>
            <person name="Darling A.E."/>
            <person name="Facciotti M.T."/>
        </authorList>
    </citation>
    <scope>NUCLEOTIDE SEQUENCE [LARGE SCALE GENOMIC DNA]</scope>
    <source>
        <strain evidence="5 6">JCM 10990</strain>
    </source>
</reference>
<protein>
    <submittedName>
        <fullName evidence="5">HpcH/HpaI aldolase</fullName>
    </submittedName>
</protein>
<dbReference type="STRING" id="1227492.C482_16088"/>
<sequence length="273" mass="29777">MSESNQQNELARAAESEQVFVGASVETASEQLVELYGMLGLDWVWIDLEHKNPSPRDGATMERLARAAECGGAELVVRLPDGDPATIRKVLDTGVRNVAIPRVETAAEVERAVRTSRFEYDGDPGRRGLAQGRTSGYGAAFDGEKSYHGIEDANVQVGVLVENRTAVDNIEDIAAITDLGFVFPGPGDLGVSIGKTLEYEDPEVRTLLERVRKTCVQHDVPLMGVHGSNFAGPEGLCEAVEQGYQFINLGNEFGFITKMIEERLEWIEKPGNV</sequence>
<keyword evidence="6" id="KW-1185">Reference proteome</keyword>
<evidence type="ECO:0000256" key="1">
    <source>
        <dbReference type="ARBA" id="ARBA00005568"/>
    </source>
</evidence>
<dbReference type="InterPro" id="IPR040442">
    <property type="entry name" value="Pyrv_kinase-like_dom_sf"/>
</dbReference>
<dbReference type="GO" id="GO:0005737">
    <property type="term" value="C:cytoplasm"/>
    <property type="evidence" value="ECO:0007669"/>
    <property type="project" value="TreeGrafter"/>
</dbReference>
<dbReference type="GO" id="GO:0046872">
    <property type="term" value="F:metal ion binding"/>
    <property type="evidence" value="ECO:0007669"/>
    <property type="project" value="UniProtKB-KW"/>
</dbReference>
<dbReference type="InterPro" id="IPR005000">
    <property type="entry name" value="Aldolase/citrate-lyase_domain"/>
</dbReference>
<evidence type="ECO:0000259" key="4">
    <source>
        <dbReference type="Pfam" id="PF03328"/>
    </source>
</evidence>
<dbReference type="PANTHER" id="PTHR30502">
    <property type="entry name" value="2-KETO-3-DEOXY-L-RHAMNONATE ALDOLASE"/>
    <property type="match status" value="1"/>
</dbReference>
<evidence type="ECO:0000256" key="2">
    <source>
        <dbReference type="ARBA" id="ARBA00022723"/>
    </source>
</evidence>
<dbReference type="Proteomes" id="UP000011693">
    <property type="component" value="Unassembled WGS sequence"/>
</dbReference>
<comment type="caution">
    <text evidence="5">The sequence shown here is derived from an EMBL/GenBank/DDBJ whole genome shotgun (WGS) entry which is preliminary data.</text>
</comment>
<evidence type="ECO:0000313" key="6">
    <source>
        <dbReference type="Proteomes" id="UP000011693"/>
    </source>
</evidence>
<evidence type="ECO:0000313" key="5">
    <source>
        <dbReference type="EMBL" id="ELY96112.1"/>
    </source>
</evidence>
<dbReference type="PANTHER" id="PTHR30502:SF0">
    <property type="entry name" value="PHOSPHOENOLPYRUVATE CARBOXYLASE FAMILY PROTEIN"/>
    <property type="match status" value="1"/>
</dbReference>
<dbReference type="Pfam" id="PF03328">
    <property type="entry name" value="HpcH_HpaI"/>
    <property type="match status" value="1"/>
</dbReference>
<dbReference type="GO" id="GO:0016832">
    <property type="term" value="F:aldehyde-lyase activity"/>
    <property type="evidence" value="ECO:0007669"/>
    <property type="project" value="TreeGrafter"/>
</dbReference>
<dbReference type="Gene3D" id="3.20.20.60">
    <property type="entry name" value="Phosphoenolpyruvate-binding domains"/>
    <property type="match status" value="1"/>
</dbReference>
<keyword evidence="3" id="KW-0456">Lyase</keyword>
<dbReference type="SUPFAM" id="SSF51621">
    <property type="entry name" value="Phosphoenolpyruvate/pyruvate domain"/>
    <property type="match status" value="1"/>
</dbReference>
<feature type="domain" description="HpcH/HpaI aldolase/citrate lyase" evidence="4">
    <location>
        <begin position="26"/>
        <end position="250"/>
    </location>
</feature>
<evidence type="ECO:0000256" key="3">
    <source>
        <dbReference type="ARBA" id="ARBA00023239"/>
    </source>
</evidence>
<dbReference type="EMBL" id="AOIN01000086">
    <property type="protein sequence ID" value="ELY96112.1"/>
    <property type="molecule type" value="Genomic_DNA"/>
</dbReference>
<name>M0AE19_9EURY</name>
<dbReference type="RefSeq" id="WP_006168705.1">
    <property type="nucleotide sequence ID" value="NZ_AOIN01000086.1"/>
</dbReference>
<accession>M0AE19</accession>
<gene>
    <name evidence="5" type="ORF">C482_16088</name>
</gene>
<dbReference type="PATRIC" id="fig|1227492.4.peg.3199"/>
<dbReference type="AlphaFoldDB" id="M0AE19"/>
<keyword evidence="2" id="KW-0479">Metal-binding</keyword>
<dbReference type="InterPro" id="IPR050251">
    <property type="entry name" value="HpcH-HpaI_aldolase"/>
</dbReference>